<gene>
    <name evidence="1" type="primary">cas7e</name>
    <name evidence="1" type="ORF">JZY06_06560</name>
</gene>
<reference evidence="1" key="1">
    <citation type="submission" date="2021-03" db="EMBL/GenBank/DDBJ databases">
        <authorList>
            <person name="Sun Q."/>
        </authorList>
    </citation>
    <scope>NUCLEOTIDE SEQUENCE</scope>
    <source>
        <strain evidence="1">CCM 8862</strain>
    </source>
</reference>
<sequence length="381" mass="40626">MSIFVDLHILQSLPPSCVNRDDTGSPKRAVYGGVDRARVSSQAWKHATRVAFADYLDPEKIGTRTLYAIELIVEKVQESGSSYEPAEIAKAAATVLSKAGIKTEKAKERKNPEGEKVSDSPYPISKFLLFISPLQVEALAKLTVSVLEGEKISPKDARAAASEDTAVDMGLFGRMVADEPSLTVDAACQVAHALSVSGANTEFDYFTAVDDKPRADRFGAGMIGTVEFVSATFYRYATVNMTVLAENLGSMEAAEEALSAFIRAFTTSMPTGKQNTFANRTRPGFVAAQVRDDQPVNLVGSFETPIESDNGIMSAAVASLVNTSIDEDAQFGTKPVGTSFLATKDALKGEAAEALEAWGKPSTLDEVITATLSAIRSASEV</sequence>
<comment type="caution">
    <text evidence="1">The sequence shown here is derived from an EMBL/GenBank/DDBJ whole genome shotgun (WGS) entry which is preliminary data.</text>
</comment>
<organism evidence="1 2">
    <name type="scientific">Corynebacterium mendelii</name>
    <dbReference type="NCBI Taxonomy" id="2765362"/>
    <lineage>
        <taxon>Bacteria</taxon>
        <taxon>Bacillati</taxon>
        <taxon>Actinomycetota</taxon>
        <taxon>Actinomycetes</taxon>
        <taxon>Mycobacteriales</taxon>
        <taxon>Corynebacteriaceae</taxon>
        <taxon>Corynebacterium</taxon>
    </lineage>
</organism>
<evidence type="ECO:0000313" key="2">
    <source>
        <dbReference type="Proteomes" id="UP000664332"/>
    </source>
</evidence>
<dbReference type="AlphaFoldDB" id="A0A939DZT0"/>
<dbReference type="InterPro" id="IPR010148">
    <property type="entry name" value="CRISPR-assoc_prot_CT1975"/>
</dbReference>
<dbReference type="EMBL" id="JAFLEQ010000008">
    <property type="protein sequence ID" value="MBN9644274.1"/>
    <property type="molecule type" value="Genomic_DNA"/>
</dbReference>
<accession>A0A939DZT0</accession>
<proteinExistence type="predicted"/>
<evidence type="ECO:0000313" key="1">
    <source>
        <dbReference type="EMBL" id="MBN9644274.1"/>
    </source>
</evidence>
<keyword evidence="2" id="KW-1185">Reference proteome</keyword>
<protein>
    <submittedName>
        <fullName evidence="1">Type I-E CRISPR-associated protein Cas7/Cse4/CasC</fullName>
    </submittedName>
</protein>
<dbReference type="Pfam" id="PF09344">
    <property type="entry name" value="Cas_CT1975"/>
    <property type="match status" value="1"/>
</dbReference>
<dbReference type="NCBIfam" id="TIGR01869">
    <property type="entry name" value="casC_Cse4"/>
    <property type="match status" value="1"/>
</dbReference>
<dbReference type="Proteomes" id="UP000664332">
    <property type="component" value="Unassembled WGS sequence"/>
</dbReference>
<dbReference type="RefSeq" id="WP_207278716.1">
    <property type="nucleotide sequence ID" value="NZ_JAFLEQ010000008.1"/>
</dbReference>
<name>A0A939DZT0_9CORY</name>